<comment type="caution">
    <text evidence="1">The sequence shown here is derived from an EMBL/GenBank/DDBJ whole genome shotgun (WGS) entry which is preliminary data.</text>
</comment>
<proteinExistence type="predicted"/>
<organism evidence="1 2">
    <name type="scientific">Thioalkalivibrio denitrificans</name>
    <dbReference type="NCBI Taxonomy" id="108003"/>
    <lineage>
        <taxon>Bacteria</taxon>
        <taxon>Pseudomonadati</taxon>
        <taxon>Pseudomonadota</taxon>
        <taxon>Gammaproteobacteria</taxon>
        <taxon>Chromatiales</taxon>
        <taxon>Ectothiorhodospiraceae</taxon>
        <taxon>Thioalkalivibrio</taxon>
    </lineage>
</organism>
<dbReference type="Proteomes" id="UP000189462">
    <property type="component" value="Unassembled WGS sequence"/>
</dbReference>
<protein>
    <submittedName>
        <fullName evidence="1">Uncharacterized protein</fullName>
    </submittedName>
</protein>
<name>A0A1V3NRK1_9GAMM</name>
<dbReference type="STRING" id="108003.B1C78_03200"/>
<sequence>MMDAATRAVTIQTLRRVGTDLGVEPDALRVLLDAVWRLEVHPDDAAALRDRALLEAASLLDPGGELTPWQLAGRMARAIDHFLMVVARRLRRDPYAELSPLDETLQRAFASGCRVPQSQRRLYDFLR</sequence>
<evidence type="ECO:0000313" key="1">
    <source>
        <dbReference type="EMBL" id="OOG27671.1"/>
    </source>
</evidence>
<reference evidence="1 2" key="1">
    <citation type="submission" date="2017-02" db="EMBL/GenBank/DDBJ databases">
        <title>Genomic diversity within the haloalkaliphilic genus Thioalkalivibrio.</title>
        <authorList>
            <person name="Ahn A.-C."/>
            <person name="Meier-Kolthoff J."/>
            <person name="Overmars L."/>
            <person name="Richter M."/>
            <person name="Woyke T."/>
            <person name="Sorokin D.Y."/>
            <person name="Muyzer G."/>
        </authorList>
    </citation>
    <scope>NUCLEOTIDE SEQUENCE [LARGE SCALE GENOMIC DNA]</scope>
    <source>
        <strain evidence="1 2">ALJD</strain>
    </source>
</reference>
<dbReference type="RefSeq" id="WP_077277688.1">
    <property type="nucleotide sequence ID" value="NZ_MVBK01000018.1"/>
</dbReference>
<dbReference type="EMBL" id="MVBK01000018">
    <property type="protein sequence ID" value="OOG27671.1"/>
    <property type="molecule type" value="Genomic_DNA"/>
</dbReference>
<accession>A0A1V3NRK1</accession>
<keyword evidence="2" id="KW-1185">Reference proteome</keyword>
<gene>
    <name evidence="1" type="ORF">B1C78_03200</name>
</gene>
<dbReference type="AlphaFoldDB" id="A0A1V3NRK1"/>
<evidence type="ECO:0000313" key="2">
    <source>
        <dbReference type="Proteomes" id="UP000189462"/>
    </source>
</evidence>